<evidence type="ECO:0000313" key="1">
    <source>
        <dbReference type="EMBL" id="KAJ3841104.1"/>
    </source>
</evidence>
<dbReference type="Proteomes" id="UP001163846">
    <property type="component" value="Unassembled WGS sequence"/>
</dbReference>
<protein>
    <submittedName>
        <fullName evidence="1">Uncharacterized protein</fullName>
    </submittedName>
</protein>
<sequence length="469" mass="52696">MILPNELFHSIVDFIAYKPILPDSSSLPDSRSLLKSASPELLALSATDWQLRRICLPFLFANLTIWRITDANRLEEHLALCSQFTKSLNIGPEGGVSETVKHIIIQNLPRLKQLSEVQLRSSRRNTGLLRALLVHPGVKSILIRDLPDKSMCDADLSKVIFNPYGFFTVFPSEYEEFLDRGMRLLCLRFAEPLLIDQSLGSRVFSGLEEIQMRMGSTGQYVSFSFLPVLLTTHPNLKKLWIHDDAQLSYFTRHAPPFIASFAEASQGLDLKKAFHIIDIGLCRSPGQSSNEWSVMGLTLKTTTVSASLIEILSLVASSFPQLEVLRLDVMKHKPAYHINDLTTVFQQFSSLKTLILLGVYDRLDFGSNQLPPHVHEVDFTNALDVLCARAETGLLWFISKVAREARSLDMIYISDDGYDNGNNRLKAWHLSGWLLVLDGMRNVGGTLKRADNESEVQLDTRMLPPGLVS</sequence>
<evidence type="ECO:0000313" key="2">
    <source>
        <dbReference type="Proteomes" id="UP001163846"/>
    </source>
</evidence>
<comment type="caution">
    <text evidence="1">The sequence shown here is derived from an EMBL/GenBank/DDBJ whole genome shotgun (WGS) entry which is preliminary data.</text>
</comment>
<proteinExistence type="predicted"/>
<keyword evidence="2" id="KW-1185">Reference proteome</keyword>
<organism evidence="1 2">
    <name type="scientific">Lentinula raphanica</name>
    <dbReference type="NCBI Taxonomy" id="153919"/>
    <lineage>
        <taxon>Eukaryota</taxon>
        <taxon>Fungi</taxon>
        <taxon>Dikarya</taxon>
        <taxon>Basidiomycota</taxon>
        <taxon>Agaricomycotina</taxon>
        <taxon>Agaricomycetes</taxon>
        <taxon>Agaricomycetidae</taxon>
        <taxon>Agaricales</taxon>
        <taxon>Marasmiineae</taxon>
        <taxon>Omphalotaceae</taxon>
        <taxon>Lentinula</taxon>
    </lineage>
</organism>
<dbReference type="EMBL" id="MU806052">
    <property type="protein sequence ID" value="KAJ3841104.1"/>
    <property type="molecule type" value="Genomic_DNA"/>
</dbReference>
<name>A0AA38PDV2_9AGAR</name>
<reference evidence="1" key="1">
    <citation type="submission" date="2022-08" db="EMBL/GenBank/DDBJ databases">
        <authorList>
            <consortium name="DOE Joint Genome Institute"/>
            <person name="Min B."/>
            <person name="Riley R."/>
            <person name="Sierra-Patev S."/>
            <person name="Naranjo-Ortiz M."/>
            <person name="Looney B."/>
            <person name="Konkel Z."/>
            <person name="Slot J.C."/>
            <person name="Sakamoto Y."/>
            <person name="Steenwyk J.L."/>
            <person name="Rokas A."/>
            <person name="Carro J."/>
            <person name="Camarero S."/>
            <person name="Ferreira P."/>
            <person name="Molpeceres G."/>
            <person name="Ruiz-Duenas F.J."/>
            <person name="Serrano A."/>
            <person name="Henrissat B."/>
            <person name="Drula E."/>
            <person name="Hughes K.W."/>
            <person name="Mata J.L."/>
            <person name="Ishikawa N.K."/>
            <person name="Vargas-Isla R."/>
            <person name="Ushijima S."/>
            <person name="Smith C.A."/>
            <person name="Ahrendt S."/>
            <person name="Andreopoulos W."/>
            <person name="He G."/>
            <person name="Labutti K."/>
            <person name="Lipzen A."/>
            <person name="Ng V."/>
            <person name="Sandor L."/>
            <person name="Barry K."/>
            <person name="Martinez A.T."/>
            <person name="Xiao Y."/>
            <person name="Gibbons J.G."/>
            <person name="Terashima K."/>
            <person name="Hibbett D.S."/>
            <person name="Grigoriev I.V."/>
        </authorList>
    </citation>
    <scope>NUCLEOTIDE SEQUENCE</scope>
    <source>
        <strain evidence="1">TFB9207</strain>
    </source>
</reference>
<dbReference type="AlphaFoldDB" id="A0AA38PDV2"/>
<gene>
    <name evidence="1" type="ORF">F5878DRAFT_723241</name>
</gene>
<accession>A0AA38PDV2</accession>